<evidence type="ECO:0000256" key="6">
    <source>
        <dbReference type="ARBA" id="ARBA00023157"/>
    </source>
</evidence>
<dbReference type="SUPFAM" id="SSF49899">
    <property type="entry name" value="Concanavalin A-like lectins/glucanases"/>
    <property type="match status" value="1"/>
</dbReference>
<evidence type="ECO:0000256" key="5">
    <source>
        <dbReference type="ARBA" id="ARBA00022837"/>
    </source>
</evidence>
<evidence type="ECO:0000256" key="7">
    <source>
        <dbReference type="ARBA" id="ARBA00038102"/>
    </source>
</evidence>
<evidence type="ECO:0000256" key="2">
    <source>
        <dbReference type="ARBA" id="ARBA00022525"/>
    </source>
</evidence>
<dbReference type="InterPro" id="IPR051005">
    <property type="entry name" value="Pentraxin_domain"/>
</dbReference>
<evidence type="ECO:0000256" key="9">
    <source>
        <dbReference type="RuleBase" id="RU362112"/>
    </source>
</evidence>
<evidence type="ECO:0000256" key="1">
    <source>
        <dbReference type="ARBA" id="ARBA00004613"/>
    </source>
</evidence>
<organism evidence="11 12">
    <name type="scientific">Salmo trutta</name>
    <name type="common">Brown trout</name>
    <dbReference type="NCBI Taxonomy" id="8032"/>
    <lineage>
        <taxon>Eukaryota</taxon>
        <taxon>Metazoa</taxon>
        <taxon>Chordata</taxon>
        <taxon>Craniata</taxon>
        <taxon>Vertebrata</taxon>
        <taxon>Euteleostomi</taxon>
        <taxon>Actinopterygii</taxon>
        <taxon>Neopterygii</taxon>
        <taxon>Teleostei</taxon>
        <taxon>Protacanthopterygii</taxon>
        <taxon>Salmoniformes</taxon>
        <taxon>Salmonidae</taxon>
        <taxon>Salmoninae</taxon>
        <taxon>Salmo</taxon>
    </lineage>
</organism>
<dbReference type="PRINTS" id="PR00895">
    <property type="entry name" value="PENTAXIN"/>
</dbReference>
<dbReference type="GO" id="GO:0005576">
    <property type="term" value="C:extracellular region"/>
    <property type="evidence" value="ECO:0007669"/>
    <property type="project" value="UniProtKB-SubCell"/>
</dbReference>
<dbReference type="GeneTree" id="ENSGT01100000263515"/>
<sequence>TLMLMASDGLTCCYAVPQDMSGKEIIFPVESNTAYVKITPDMNKIFFAVTVCVRFFTDYQTKDLTIFKLATPSHANGFVIFRGDGGNYWVYIGDQGIYFWGLPDKMNEWNSVCGTWDASTGLTQLWVNGKPSARKALQAGGSISGTLSIILGQDQDAYAGGFDVNDSFYGHETDVHMWDRVLSPCEIQSYMKGEVLSPGNVVNWNALKDTRSFQTMLTFVYDRSCVYYAWE</sequence>
<comment type="cofactor">
    <cofactor evidence="9">
        <name>Ca(2+)</name>
        <dbReference type="ChEBI" id="CHEBI:29108"/>
    </cofactor>
    <text evidence="9">Binds 2 calcium ions per subunit.</text>
</comment>
<dbReference type="Pfam" id="PF00354">
    <property type="entry name" value="Pentaxin"/>
    <property type="match status" value="1"/>
</dbReference>
<dbReference type="GO" id="GO:0046872">
    <property type="term" value="F:metal ion binding"/>
    <property type="evidence" value="ECO:0007669"/>
    <property type="project" value="UniProtKB-KW"/>
</dbReference>
<dbReference type="Gene3D" id="2.60.120.200">
    <property type="match status" value="1"/>
</dbReference>
<dbReference type="AlphaFoldDB" id="A0A674A7H5"/>
<comment type="subcellular location">
    <subcellularLocation>
        <location evidence="1 9">Secreted</location>
    </subcellularLocation>
</comment>
<dbReference type="Ensembl" id="ENSSTUT00000057560.1">
    <property type="protein sequence ID" value="ENSSTUP00000055025.1"/>
    <property type="gene ID" value="ENSSTUG00000023359.1"/>
</dbReference>
<dbReference type="InterPro" id="IPR001759">
    <property type="entry name" value="PTX_dom"/>
</dbReference>
<evidence type="ECO:0000256" key="4">
    <source>
        <dbReference type="ARBA" id="ARBA00022729"/>
    </source>
</evidence>
<evidence type="ECO:0000256" key="3">
    <source>
        <dbReference type="ARBA" id="ARBA00022723"/>
    </source>
</evidence>
<dbReference type="InterPro" id="IPR013320">
    <property type="entry name" value="ConA-like_dom_sf"/>
</dbReference>
<comment type="subunit">
    <text evidence="9">Homopentamer. Pentaxin (or pentraxin) have a discoid arrangement of 5 non-covalently bound subunits.</text>
</comment>
<keyword evidence="4" id="KW-0732">Signal</keyword>
<keyword evidence="5 9" id="KW-0106">Calcium</keyword>
<dbReference type="PANTHER" id="PTHR45869">
    <property type="entry name" value="C-REACTIVE PROTEIN-RELATED"/>
    <property type="match status" value="1"/>
</dbReference>
<dbReference type="PANTHER" id="PTHR45869:SF7">
    <property type="entry name" value="C-REACTIVE PROTEIN"/>
    <property type="match status" value="1"/>
</dbReference>
<dbReference type="OMA" id="WESPTGI"/>
<dbReference type="InParanoid" id="A0A674A7H5"/>
<evidence type="ECO:0000256" key="8">
    <source>
        <dbReference type="PROSITE-ProRule" id="PRU01172"/>
    </source>
</evidence>
<evidence type="ECO:0000259" key="10">
    <source>
        <dbReference type="PROSITE" id="PS51828"/>
    </source>
</evidence>
<evidence type="ECO:0000313" key="12">
    <source>
        <dbReference type="Proteomes" id="UP000472277"/>
    </source>
</evidence>
<keyword evidence="6" id="KW-1015">Disulfide bond</keyword>
<feature type="domain" description="Pentraxin (PTX)" evidence="10">
    <location>
        <begin position="21"/>
        <end position="225"/>
    </location>
</feature>
<proteinExistence type="inferred from homology"/>
<dbReference type="PROSITE" id="PS51828">
    <property type="entry name" value="PTX_2"/>
    <property type="match status" value="1"/>
</dbReference>
<accession>A0A674A7H5</accession>
<evidence type="ECO:0000313" key="11">
    <source>
        <dbReference type="Ensembl" id="ENSSTUP00000055025.1"/>
    </source>
</evidence>
<dbReference type="SMART" id="SM00159">
    <property type="entry name" value="PTX"/>
    <property type="match status" value="1"/>
</dbReference>
<dbReference type="Proteomes" id="UP000472277">
    <property type="component" value="Chromosome 38"/>
</dbReference>
<reference evidence="11" key="2">
    <citation type="submission" date="2025-09" db="UniProtKB">
        <authorList>
            <consortium name="Ensembl"/>
        </authorList>
    </citation>
    <scope>IDENTIFICATION</scope>
</reference>
<comment type="similarity">
    <text evidence="7 9">Belongs to the pentraxin family.</text>
</comment>
<keyword evidence="12" id="KW-1185">Reference proteome</keyword>
<keyword evidence="3 9" id="KW-0479">Metal-binding</keyword>
<comment type="caution">
    <text evidence="8">Lacks conserved residue(s) required for the propagation of feature annotation.</text>
</comment>
<reference evidence="11" key="1">
    <citation type="submission" date="2025-08" db="UniProtKB">
        <authorList>
            <consortium name="Ensembl"/>
        </authorList>
    </citation>
    <scope>IDENTIFICATION</scope>
</reference>
<keyword evidence="2" id="KW-0964">Secreted</keyword>
<protein>
    <recommendedName>
        <fullName evidence="9">Pentraxin family member</fullName>
    </recommendedName>
</protein>
<name>A0A674A7H5_SALTR</name>